<dbReference type="EMBL" id="VZDO01000007">
    <property type="protein sequence ID" value="KAB0679963.1"/>
    <property type="molecule type" value="Genomic_DNA"/>
</dbReference>
<evidence type="ECO:0000313" key="2">
    <source>
        <dbReference type="EMBL" id="KAB0679963.1"/>
    </source>
</evidence>
<comment type="caution">
    <text evidence="2">The sequence shown here is derived from an EMBL/GenBank/DDBJ whole genome shotgun (WGS) entry which is preliminary data.</text>
</comment>
<dbReference type="AlphaFoldDB" id="A0A7V7TWG9"/>
<evidence type="ECO:0000313" key="3">
    <source>
        <dbReference type="Proteomes" id="UP000432089"/>
    </source>
</evidence>
<evidence type="ECO:0008006" key="4">
    <source>
        <dbReference type="Google" id="ProtNLM"/>
    </source>
</evidence>
<proteinExistence type="predicted"/>
<keyword evidence="3" id="KW-1185">Reference proteome</keyword>
<accession>A0A7V7TWG9</accession>
<feature type="region of interest" description="Disordered" evidence="1">
    <location>
        <begin position="122"/>
        <end position="174"/>
    </location>
</feature>
<protein>
    <recommendedName>
        <fullName evidence="4">DUF2336 domain-containing protein</fullName>
    </recommendedName>
</protein>
<reference evidence="2 3" key="1">
    <citation type="submission" date="2019-09" db="EMBL/GenBank/DDBJ databases">
        <title>YIM 132180 draft genome.</title>
        <authorList>
            <person name="Zhang K."/>
        </authorList>
    </citation>
    <scope>NUCLEOTIDE SEQUENCE [LARGE SCALE GENOMIC DNA]</scope>
    <source>
        <strain evidence="2 3">YIM 132180</strain>
    </source>
</reference>
<name>A0A7V7TWG9_9HYPH</name>
<sequence>MTDASPRIFRNLEKSGGRDSFDDIVLAAVADYAALERPSAAQSRDFGRLVAPLYDRTAAETRRRLAAALSPSPALPRVLVEKLLAEPAAVAAPFLLASPLLTPEDLAALAVRRDPGLKKILKARNAPPKSEKPATSRRRKTVSPATAPDAAAPVAPRRLSSARQTALLSAGTPEPAPSLANLAPAVAASLPTVPEPQSAEEALALLRKLVLSGRPRAAARVPAPAPSPAARTDLMGFALARDAEGFHSLLANKLLLGPEALATIRADRSGRELAAALKATGAERADALTMLMMLNEELGSDVAAFETMGAFYGSLDASECAARFDVGRMPVTPALQPTHVETEAPHRAEPRRVFGRRISLPAGVERRRRNP</sequence>
<gene>
    <name evidence="2" type="ORF">F6X38_10340</name>
</gene>
<dbReference type="RefSeq" id="WP_150969654.1">
    <property type="nucleotide sequence ID" value="NZ_VZDO01000007.1"/>
</dbReference>
<feature type="compositionally biased region" description="Low complexity" evidence="1">
    <location>
        <begin position="144"/>
        <end position="156"/>
    </location>
</feature>
<organism evidence="2 3">
    <name type="scientific">Plantimonas leprariae</name>
    <dbReference type="NCBI Taxonomy" id="2615207"/>
    <lineage>
        <taxon>Bacteria</taxon>
        <taxon>Pseudomonadati</taxon>
        <taxon>Pseudomonadota</taxon>
        <taxon>Alphaproteobacteria</taxon>
        <taxon>Hyphomicrobiales</taxon>
        <taxon>Aurantimonadaceae</taxon>
        <taxon>Plantimonas</taxon>
    </lineage>
</organism>
<evidence type="ECO:0000256" key="1">
    <source>
        <dbReference type="SAM" id="MobiDB-lite"/>
    </source>
</evidence>
<dbReference type="Proteomes" id="UP000432089">
    <property type="component" value="Unassembled WGS sequence"/>
</dbReference>